<keyword evidence="1" id="KW-1133">Transmembrane helix</keyword>
<organism evidence="2 3">
    <name type="scientific">Clostridium chauvoei JF4335</name>
    <dbReference type="NCBI Taxonomy" id="1351755"/>
    <lineage>
        <taxon>Bacteria</taxon>
        <taxon>Bacillati</taxon>
        <taxon>Bacillota</taxon>
        <taxon>Clostridia</taxon>
        <taxon>Eubacteriales</taxon>
        <taxon>Clostridiaceae</taxon>
        <taxon>Clostridium</taxon>
    </lineage>
</organism>
<evidence type="ECO:0000313" key="3">
    <source>
        <dbReference type="Proteomes" id="UP000190476"/>
    </source>
</evidence>
<feature type="transmembrane region" description="Helical" evidence="1">
    <location>
        <begin position="166"/>
        <end position="190"/>
    </location>
</feature>
<dbReference type="STRING" id="1351755.CCH01_05380"/>
<evidence type="ECO:0000313" key="2">
    <source>
        <dbReference type="EMBL" id="SLK13761.1"/>
    </source>
</evidence>
<sequence length="221" mass="25514">MKNKCRELLKSNNKREKEIYKNNEKIYTDMIVYLRGSDMTEYNQELVREDLIQMIIDGQNRGDDIQKVIGENYKEVCDEIIETMPKKTTFEKVIGIVEMSTSSIWILGMVYIIRLAIGNFITHNESWNFSLSIGDIINILIVISLANIFVNYICKTSLNNKKENKVVSFLKTWVVCMLILGIMVICAYYLNYTIVNISIISAVIIVAVIFIIDRVLARYVA</sequence>
<dbReference type="Proteomes" id="UP000190476">
    <property type="component" value="Chromosome I"/>
</dbReference>
<proteinExistence type="predicted"/>
<protein>
    <submittedName>
        <fullName evidence="2">Uncharacterized protein</fullName>
    </submittedName>
</protein>
<evidence type="ECO:0000256" key="1">
    <source>
        <dbReference type="SAM" id="Phobius"/>
    </source>
</evidence>
<gene>
    <name evidence="2" type="ORF">CCH01_05380</name>
</gene>
<dbReference type="SUPFAM" id="SSF158560">
    <property type="entry name" value="BH3980-like"/>
    <property type="match status" value="1"/>
</dbReference>
<name>A0A1U6J0F7_9CLOT</name>
<dbReference type="PANTHER" id="PTHR41307:SF1">
    <property type="entry name" value="MEMBRANE PROTEIN"/>
    <property type="match status" value="1"/>
</dbReference>
<keyword evidence="1" id="KW-0472">Membrane</keyword>
<feature type="transmembrane region" description="Helical" evidence="1">
    <location>
        <begin position="196"/>
        <end position="216"/>
    </location>
</feature>
<dbReference type="AlphaFoldDB" id="A0A1U6J0F7"/>
<accession>A0A1U6J0F7</accession>
<reference evidence="3" key="1">
    <citation type="submission" date="2017-03" db="EMBL/GenBank/DDBJ databases">
        <authorList>
            <person name="Falquet L."/>
            <person name="Falquet L."/>
        </authorList>
    </citation>
    <scope>NUCLEOTIDE SEQUENCE [LARGE SCALE GENOMIC DNA]</scope>
</reference>
<dbReference type="GeneID" id="66300900"/>
<keyword evidence="1" id="KW-0812">Transmembrane</keyword>
<dbReference type="Gene3D" id="1.10.1900.10">
    <property type="entry name" value="c-terminal domain of poly(a) binding protein"/>
    <property type="match status" value="1"/>
</dbReference>
<dbReference type="OrthoDB" id="1655249at2"/>
<feature type="transmembrane region" description="Helical" evidence="1">
    <location>
        <begin position="93"/>
        <end position="117"/>
    </location>
</feature>
<feature type="transmembrane region" description="Helical" evidence="1">
    <location>
        <begin position="129"/>
        <end position="154"/>
    </location>
</feature>
<dbReference type="EMBL" id="LT799839">
    <property type="protein sequence ID" value="SLK13761.1"/>
    <property type="molecule type" value="Genomic_DNA"/>
</dbReference>
<dbReference type="PANTHER" id="PTHR41307">
    <property type="entry name" value="MEMBRANE PROTEIN-RELATED"/>
    <property type="match status" value="1"/>
</dbReference>
<dbReference type="RefSeq" id="WP_079481124.1">
    <property type="nucleotide sequence ID" value="NZ_CBML010000006.1"/>
</dbReference>
<keyword evidence="3" id="KW-1185">Reference proteome</keyword>